<evidence type="ECO:0000256" key="2">
    <source>
        <dbReference type="ARBA" id="ARBA00010610"/>
    </source>
</evidence>
<evidence type="ECO:0000259" key="6">
    <source>
        <dbReference type="SMART" id="SM00528"/>
    </source>
</evidence>
<feature type="compositionally biased region" description="Polar residues" evidence="5">
    <location>
        <begin position="72"/>
        <end position="81"/>
    </location>
</feature>
<dbReference type="PANTHER" id="PTHR38097:SF2">
    <property type="entry name" value="DNA-BINDING PROTEIN STPA"/>
    <property type="match status" value="1"/>
</dbReference>
<dbReference type="SMART" id="SM00528">
    <property type="entry name" value="HNS"/>
    <property type="match status" value="1"/>
</dbReference>
<comment type="caution">
    <text evidence="7">The sequence shown here is derived from an EMBL/GenBank/DDBJ whole genome shotgun (WGS) entry which is preliminary data.</text>
</comment>
<dbReference type="GO" id="GO:0009295">
    <property type="term" value="C:nucleoid"/>
    <property type="evidence" value="ECO:0007669"/>
    <property type="project" value="UniProtKB-SubCell"/>
</dbReference>
<feature type="compositionally biased region" description="Basic residues" evidence="5">
    <location>
        <begin position="55"/>
        <end position="65"/>
    </location>
</feature>
<evidence type="ECO:0000313" key="8">
    <source>
        <dbReference type="Proteomes" id="UP000065504"/>
    </source>
</evidence>
<dbReference type="AlphaFoldDB" id="A0A108CU83"/>
<keyword evidence="3" id="KW-0963">Cytoplasm</keyword>
<dbReference type="PANTHER" id="PTHR38097">
    <property type="match status" value="1"/>
</dbReference>
<reference evidence="7 8" key="1">
    <citation type="submission" date="2015-11" db="EMBL/GenBank/DDBJ databases">
        <title>Expanding the genomic diversity of Burkholderia species for the development of highly accurate diagnostics.</title>
        <authorList>
            <person name="Sahl J."/>
            <person name="Keim P."/>
            <person name="Wagner D."/>
        </authorList>
    </citation>
    <scope>NUCLEOTIDE SEQUENCE [LARGE SCALE GENOMIC DNA]</scope>
    <source>
        <strain evidence="7 8">MSMB782WGS</strain>
    </source>
</reference>
<dbReference type="SUPFAM" id="SSF81273">
    <property type="entry name" value="H-NS histone-like proteins"/>
    <property type="match status" value="1"/>
</dbReference>
<evidence type="ECO:0000256" key="3">
    <source>
        <dbReference type="ARBA" id="ARBA00022490"/>
    </source>
</evidence>
<evidence type="ECO:0000256" key="4">
    <source>
        <dbReference type="ARBA" id="ARBA00023125"/>
    </source>
</evidence>
<dbReference type="Proteomes" id="UP000065504">
    <property type="component" value="Unassembled WGS sequence"/>
</dbReference>
<protein>
    <recommendedName>
        <fullName evidence="6">DNA-binding protein H-NS-like C-terminal domain-containing protein</fullName>
    </recommendedName>
</protein>
<comment type="similarity">
    <text evidence="2">Belongs to the histone-like protein H-NS family.</text>
</comment>
<feature type="domain" description="DNA-binding protein H-NS-like C-terminal" evidence="6">
    <location>
        <begin position="58"/>
        <end position="97"/>
    </location>
</feature>
<accession>A0A108CU83</accession>
<feature type="region of interest" description="Disordered" evidence="5">
    <location>
        <begin position="55"/>
        <end position="85"/>
    </location>
</feature>
<name>A0A108CU83_9BURK</name>
<dbReference type="EMBL" id="LPLU01000041">
    <property type="protein sequence ID" value="KWK81008.1"/>
    <property type="molecule type" value="Genomic_DNA"/>
</dbReference>
<dbReference type="RefSeq" id="WP_060232951.1">
    <property type="nucleotide sequence ID" value="NZ_LPLU01000041.1"/>
</dbReference>
<organism evidence="7 8">
    <name type="scientific">Burkholderia ubonensis</name>
    <dbReference type="NCBI Taxonomy" id="101571"/>
    <lineage>
        <taxon>Bacteria</taxon>
        <taxon>Pseudomonadati</taxon>
        <taxon>Pseudomonadota</taxon>
        <taxon>Betaproteobacteria</taxon>
        <taxon>Burkholderiales</taxon>
        <taxon>Burkholderiaceae</taxon>
        <taxon>Burkholderia</taxon>
        <taxon>Burkholderia cepacia complex</taxon>
    </lineage>
</organism>
<comment type="subcellular location">
    <subcellularLocation>
        <location evidence="1">Cytoplasm</location>
        <location evidence="1">Nucleoid</location>
    </subcellularLocation>
</comment>
<dbReference type="InterPro" id="IPR027444">
    <property type="entry name" value="H-NS_C_dom"/>
</dbReference>
<sequence length="109" mass="12879">MDDHSKLRTQFDRLKREIEEERRMESERLADLVIARMCEVLDELGIDVDVVQRHSSKKVARRRAPPKYWNPKTGQTWSGNGQPPRWLAGEERERFRLVRDTATNTEESS</sequence>
<proteinExistence type="inferred from homology"/>
<gene>
    <name evidence="7" type="ORF">WM16_00035</name>
</gene>
<evidence type="ECO:0000256" key="5">
    <source>
        <dbReference type="SAM" id="MobiDB-lite"/>
    </source>
</evidence>
<evidence type="ECO:0000313" key="7">
    <source>
        <dbReference type="EMBL" id="KWK81008.1"/>
    </source>
</evidence>
<dbReference type="Gene3D" id="3.30.160.510">
    <property type="entry name" value="Histone-like nucleoid-structuring protein H-NS"/>
    <property type="match status" value="1"/>
</dbReference>
<keyword evidence="4" id="KW-0238">DNA-binding</keyword>
<dbReference type="GO" id="GO:0003677">
    <property type="term" value="F:DNA binding"/>
    <property type="evidence" value="ECO:0007669"/>
    <property type="project" value="UniProtKB-KW"/>
</dbReference>
<dbReference type="Pfam" id="PF00816">
    <property type="entry name" value="Histone_HNS"/>
    <property type="match status" value="1"/>
</dbReference>
<evidence type="ECO:0000256" key="1">
    <source>
        <dbReference type="ARBA" id="ARBA00004453"/>
    </source>
</evidence>